<dbReference type="EMBL" id="JAAOZD010000012">
    <property type="protein sequence ID" value="NIJ03393.1"/>
    <property type="molecule type" value="Genomic_DNA"/>
</dbReference>
<comment type="caution">
    <text evidence="1">The sequence shown here is derived from an EMBL/GenBank/DDBJ whole genome shotgun (WGS) entry which is preliminary data.</text>
</comment>
<name>A0ABX0TPK3_9MICC</name>
<organism evidence="1 2">
    <name type="scientific">Paenarthrobacter ilicis</name>
    <dbReference type="NCBI Taxonomy" id="43665"/>
    <lineage>
        <taxon>Bacteria</taxon>
        <taxon>Bacillati</taxon>
        <taxon>Actinomycetota</taxon>
        <taxon>Actinomycetes</taxon>
        <taxon>Micrococcales</taxon>
        <taxon>Micrococcaceae</taxon>
        <taxon>Paenarthrobacter</taxon>
    </lineage>
</organism>
<sequence>MSYNYRIYVSESSTAPALTELVETIPGLKVAPGAQIAAPPLFIPVERRGEHLFTIDGPLGLQAEEIPPEVTAIALGINACYEISVEGAHQTAIPAAWRFVKKLAKEASGVGIDLQTDEVWPKPSTRKAPKPAKDAEIDIVSISWYYLVDEAPQDLISQYLKLARKHLPEALPRTYSAGSRRLGTHADGDDALIAAYANEPFWGVRALTTPPVFNVSFNGFQKYKETDVRMVSMDVHRDALHDHRWRDAMREFFVAFAQASRSFFASAEVSRGYFWSGREVRSQPSTTEGAFTCLFAGRWRGLRRWPQWWTWFAGPYKELVQAHMPGKTLTAGQGVFHSLSEEPLDRDALFANMPTSGNTWIPAELTFTSDYVMSPEPAATIPPRLLEVHPQAP</sequence>
<proteinExistence type="predicted"/>
<protein>
    <submittedName>
        <fullName evidence="1">Uncharacterized protein</fullName>
    </submittedName>
</protein>
<evidence type="ECO:0000313" key="1">
    <source>
        <dbReference type="EMBL" id="NIJ03393.1"/>
    </source>
</evidence>
<evidence type="ECO:0000313" key="2">
    <source>
        <dbReference type="Proteomes" id="UP000802392"/>
    </source>
</evidence>
<reference evidence="1 2" key="1">
    <citation type="submission" date="2020-03" db="EMBL/GenBank/DDBJ databases">
        <title>Genomic Encyclopedia of Type Strains, Phase III (KMG-III): the genomes of soil and plant-associated and newly described type strains.</title>
        <authorList>
            <person name="Whitman W."/>
        </authorList>
    </citation>
    <scope>NUCLEOTIDE SEQUENCE [LARGE SCALE GENOMIC DNA]</scope>
    <source>
        <strain evidence="1 2">CECT 4207</strain>
    </source>
</reference>
<gene>
    <name evidence="1" type="ORF">FHR86_003752</name>
</gene>
<accession>A0ABX0TPK3</accession>
<keyword evidence="2" id="KW-1185">Reference proteome</keyword>
<dbReference type="Proteomes" id="UP000802392">
    <property type="component" value="Unassembled WGS sequence"/>
</dbReference>
<dbReference type="RefSeq" id="WP_167269568.1">
    <property type="nucleotide sequence ID" value="NZ_JAAOZD010000012.1"/>
</dbReference>